<evidence type="ECO:0000313" key="2">
    <source>
        <dbReference type="Proteomes" id="UP000001299"/>
    </source>
</evidence>
<protein>
    <recommendedName>
        <fullName evidence="3">Response regulatory domain-containing protein</fullName>
    </recommendedName>
</protein>
<dbReference type="Proteomes" id="UP000001299">
    <property type="component" value="Chromosome 1"/>
</dbReference>
<proteinExistence type="predicted"/>
<dbReference type="AlphaFoldDB" id="E0S109"/>
<gene>
    <name evidence="1" type="ordered locus">bpr_I0741</name>
</gene>
<dbReference type="KEGG" id="bpb:bpr_I0741"/>
<dbReference type="HOGENOM" id="CLU_2300578_0_0_9"/>
<dbReference type="EMBL" id="CP001810">
    <property type="protein sequence ID" value="ADL33484.1"/>
    <property type="molecule type" value="Genomic_DNA"/>
</dbReference>
<sequence>MEQIMYSRIILCIDDHEDETIKKQVAMLSERHHAAVETADADRAFDIITDGKTDILFICDDEELLSKAKAKGIATNTPSKMKESYAKAMEMLKALGKGGK</sequence>
<dbReference type="eggNOG" id="ENOG5032670">
    <property type="taxonomic scope" value="Bacteria"/>
</dbReference>
<dbReference type="STRING" id="515622.bpr_I0741"/>
<organism evidence="1 2">
    <name type="scientific">Butyrivibrio proteoclasticus (strain ATCC 51982 / DSM 14932 / B316)</name>
    <name type="common">Clostridium proteoclasticum</name>
    <dbReference type="NCBI Taxonomy" id="515622"/>
    <lineage>
        <taxon>Bacteria</taxon>
        <taxon>Bacillati</taxon>
        <taxon>Bacillota</taxon>
        <taxon>Clostridia</taxon>
        <taxon>Lachnospirales</taxon>
        <taxon>Lachnospiraceae</taxon>
        <taxon>Butyrivibrio</taxon>
    </lineage>
</organism>
<evidence type="ECO:0000313" key="1">
    <source>
        <dbReference type="EMBL" id="ADL33484.1"/>
    </source>
</evidence>
<evidence type="ECO:0008006" key="3">
    <source>
        <dbReference type="Google" id="ProtNLM"/>
    </source>
</evidence>
<reference evidence="1 2" key="1">
    <citation type="journal article" date="2010" name="PLoS ONE">
        <title>The glycobiome of the rumen bacterium Butyrivibrio proteoclasticus B316(T) highlights adaptation to a polysaccharide-rich environment.</title>
        <authorList>
            <person name="Kelly W.J."/>
            <person name="Leahy S.C."/>
            <person name="Altermann E."/>
            <person name="Yeoman C.J."/>
            <person name="Dunne J.C."/>
            <person name="Kong Z."/>
            <person name="Pacheco D.M."/>
            <person name="Li D."/>
            <person name="Noel S.J."/>
            <person name="Moon C.D."/>
            <person name="Cookson A.L."/>
            <person name="Attwood G.T."/>
        </authorList>
    </citation>
    <scope>NUCLEOTIDE SEQUENCE [LARGE SCALE GENOMIC DNA]</scope>
    <source>
        <strain evidence="2">ATCC 51982 / DSM 14932 / B316</strain>
    </source>
</reference>
<keyword evidence="2" id="KW-1185">Reference proteome</keyword>
<name>E0S109_BUTPB</name>
<accession>E0S109</accession>